<dbReference type="EMBL" id="JBHULR010000015">
    <property type="protein sequence ID" value="MFD2549105.1"/>
    <property type="molecule type" value="Genomic_DNA"/>
</dbReference>
<dbReference type="Proteomes" id="UP001597545">
    <property type="component" value="Unassembled WGS sequence"/>
</dbReference>
<gene>
    <name evidence="1" type="ORF">ACFSR5_15770</name>
</gene>
<comment type="caution">
    <text evidence="1">The sequence shown here is derived from an EMBL/GenBank/DDBJ whole genome shotgun (WGS) entry which is preliminary data.</text>
</comment>
<sequence length="77" mass="8745">MIRNKSNLISIMDSLMDWATLLPMGENIYVKLHVELDKVDSILQIYGHGDIFNQEALRIALLLKGLSVTYKRGRIAS</sequence>
<dbReference type="RefSeq" id="WP_380905425.1">
    <property type="nucleotide sequence ID" value="NZ_JBHUEG010000012.1"/>
</dbReference>
<keyword evidence="2" id="KW-1185">Reference proteome</keyword>
<organism evidence="1 2">
    <name type="scientific">Sphingobacterium suaedae</name>
    <dbReference type="NCBI Taxonomy" id="1686402"/>
    <lineage>
        <taxon>Bacteria</taxon>
        <taxon>Pseudomonadati</taxon>
        <taxon>Bacteroidota</taxon>
        <taxon>Sphingobacteriia</taxon>
        <taxon>Sphingobacteriales</taxon>
        <taxon>Sphingobacteriaceae</taxon>
        <taxon>Sphingobacterium</taxon>
    </lineage>
</organism>
<evidence type="ECO:0000313" key="1">
    <source>
        <dbReference type="EMBL" id="MFD2549105.1"/>
    </source>
</evidence>
<name>A0ABW5KLA0_9SPHI</name>
<reference evidence="2" key="1">
    <citation type="journal article" date="2019" name="Int. J. Syst. Evol. Microbiol.">
        <title>The Global Catalogue of Microorganisms (GCM) 10K type strain sequencing project: providing services to taxonomists for standard genome sequencing and annotation.</title>
        <authorList>
            <consortium name="The Broad Institute Genomics Platform"/>
            <consortium name="The Broad Institute Genome Sequencing Center for Infectious Disease"/>
            <person name="Wu L."/>
            <person name="Ma J."/>
        </authorList>
    </citation>
    <scope>NUCLEOTIDE SEQUENCE [LARGE SCALE GENOMIC DNA]</scope>
    <source>
        <strain evidence="2">KCTC 42662</strain>
    </source>
</reference>
<accession>A0ABW5KLA0</accession>
<evidence type="ECO:0000313" key="2">
    <source>
        <dbReference type="Proteomes" id="UP001597545"/>
    </source>
</evidence>
<proteinExistence type="predicted"/>
<protein>
    <submittedName>
        <fullName evidence="1">Uncharacterized protein</fullName>
    </submittedName>
</protein>